<name>A0A1Y4V5C9_9BACE</name>
<accession>A0A1Y4V5C9</accession>
<dbReference type="RefSeq" id="WP_087318579.1">
    <property type="nucleotide sequence ID" value="NZ_JABFIB010000032.1"/>
</dbReference>
<reference evidence="2" key="1">
    <citation type="submission" date="2017-04" db="EMBL/GenBank/DDBJ databases">
        <title>Function of individual gut microbiota members based on whole genome sequencing of pure cultures obtained from chicken caecum.</title>
        <authorList>
            <person name="Medvecky M."/>
            <person name="Cejkova D."/>
            <person name="Polansky O."/>
            <person name="Karasova D."/>
            <person name="Kubasova T."/>
            <person name="Cizek A."/>
            <person name="Rychlik I."/>
        </authorList>
    </citation>
    <scope>NUCLEOTIDE SEQUENCE [LARGE SCALE GENOMIC DNA]</scope>
    <source>
        <strain evidence="2">An109</strain>
    </source>
</reference>
<comment type="caution">
    <text evidence="1">The sequence shown here is derived from an EMBL/GenBank/DDBJ whole genome shotgun (WGS) entry which is preliminary data.</text>
</comment>
<protein>
    <submittedName>
        <fullName evidence="1">Uncharacterized protein</fullName>
    </submittedName>
</protein>
<evidence type="ECO:0000313" key="2">
    <source>
        <dbReference type="Proteomes" id="UP000196036"/>
    </source>
</evidence>
<evidence type="ECO:0000313" key="1">
    <source>
        <dbReference type="EMBL" id="OUQ65279.1"/>
    </source>
</evidence>
<sequence length="226" mass="26145">MDKISIIANNAIRFYEQRDIYNCMNLLGELYNVTARIGSIALIQTEDKFKVGKSFSLFAVMANVSDKDILSIAAENSFYCLYTVCRDKADLRAVAAYYIWAILKYAPETLQDKIEETYIANYSNHVMHNFRPGFGFINPYGNKSTIDSAMQYVAFLKSYYITLFYNPSNQQLLFKEKGIVMDEVLYSIKSEYNMSLIEKQSIGSLFSQQLFDEIEDTLYKDYSSQY</sequence>
<organism evidence="1 2">
    <name type="scientific">Bacteroides xylanisolvens</name>
    <dbReference type="NCBI Taxonomy" id="371601"/>
    <lineage>
        <taxon>Bacteria</taxon>
        <taxon>Pseudomonadati</taxon>
        <taxon>Bacteroidota</taxon>
        <taxon>Bacteroidia</taxon>
        <taxon>Bacteroidales</taxon>
        <taxon>Bacteroidaceae</taxon>
        <taxon>Bacteroides</taxon>
    </lineage>
</organism>
<dbReference type="Proteomes" id="UP000196036">
    <property type="component" value="Unassembled WGS sequence"/>
</dbReference>
<gene>
    <name evidence="1" type="ORF">B5E52_15670</name>
</gene>
<dbReference type="EMBL" id="NFLW01000032">
    <property type="protein sequence ID" value="OUQ65279.1"/>
    <property type="molecule type" value="Genomic_DNA"/>
</dbReference>
<dbReference type="AlphaFoldDB" id="A0A1Y4V5C9"/>
<proteinExistence type="predicted"/>